<gene>
    <name evidence="1" type="ORF">ACFFUR_04730</name>
</gene>
<dbReference type="Pfam" id="PF11138">
    <property type="entry name" value="DUF2911"/>
    <property type="match status" value="1"/>
</dbReference>
<accession>A0ABV5J2R3</accession>
<proteinExistence type="predicted"/>
<dbReference type="EMBL" id="JBHMEW010000041">
    <property type="protein sequence ID" value="MFB9211101.1"/>
    <property type="molecule type" value="Genomic_DNA"/>
</dbReference>
<sequence>MRKSYALLIALFFCGILLESCGKKKQDEGVNEEEMMGAMEGENEERASPLLTTEGTVGGKKISIQYGAPSVKGRVIWGDLVPYEEVWRTGANEATYLSFSEDLIVEGERLPAGKYSLFTIPKEDEDWTLIFNSEWNLKHGHYQYDEDNDVLRVEVSPQWVEESQEQLSFEVKPPGIVIKWEKLVFPITVE</sequence>
<evidence type="ECO:0000313" key="1">
    <source>
        <dbReference type="EMBL" id="MFB9211101.1"/>
    </source>
</evidence>
<name>A0ABV5J2R3_9BACT</name>
<reference evidence="1 2" key="1">
    <citation type="submission" date="2024-09" db="EMBL/GenBank/DDBJ databases">
        <authorList>
            <person name="Sun Q."/>
            <person name="Mori K."/>
        </authorList>
    </citation>
    <scope>NUCLEOTIDE SEQUENCE [LARGE SCALE GENOMIC DNA]</scope>
    <source>
        <strain evidence="1 2">CECT 7682</strain>
    </source>
</reference>
<evidence type="ECO:0000313" key="2">
    <source>
        <dbReference type="Proteomes" id="UP001589654"/>
    </source>
</evidence>
<dbReference type="Proteomes" id="UP001589654">
    <property type="component" value="Unassembled WGS sequence"/>
</dbReference>
<organism evidence="1 2">
    <name type="scientific">Echinicola jeungdonensis</name>
    <dbReference type="NCBI Taxonomy" id="709343"/>
    <lineage>
        <taxon>Bacteria</taxon>
        <taxon>Pseudomonadati</taxon>
        <taxon>Bacteroidota</taxon>
        <taxon>Cytophagia</taxon>
        <taxon>Cytophagales</taxon>
        <taxon>Cyclobacteriaceae</taxon>
        <taxon>Echinicola</taxon>
    </lineage>
</organism>
<dbReference type="RefSeq" id="WP_290246556.1">
    <property type="nucleotide sequence ID" value="NZ_JAUFQT010000001.1"/>
</dbReference>
<keyword evidence="2" id="KW-1185">Reference proteome</keyword>
<dbReference type="InterPro" id="IPR021314">
    <property type="entry name" value="DUF2911"/>
</dbReference>
<protein>
    <submittedName>
        <fullName evidence="1">DUF2911 domain-containing protein</fullName>
    </submittedName>
</protein>
<comment type="caution">
    <text evidence="1">The sequence shown here is derived from an EMBL/GenBank/DDBJ whole genome shotgun (WGS) entry which is preliminary data.</text>
</comment>